<dbReference type="AlphaFoldDB" id="A0A8X6QEZ3"/>
<dbReference type="Proteomes" id="UP000887013">
    <property type="component" value="Unassembled WGS sequence"/>
</dbReference>
<dbReference type="EMBL" id="BMAW01127880">
    <property type="protein sequence ID" value="GFU23064.1"/>
    <property type="molecule type" value="Genomic_DNA"/>
</dbReference>
<accession>A0A8X6QEZ3</accession>
<gene>
    <name evidence="1" type="ORF">NPIL_598561</name>
</gene>
<comment type="caution">
    <text evidence="1">The sequence shown here is derived from an EMBL/GenBank/DDBJ whole genome shotgun (WGS) entry which is preliminary data.</text>
</comment>
<keyword evidence="2" id="KW-1185">Reference proteome</keyword>
<organism evidence="1 2">
    <name type="scientific">Nephila pilipes</name>
    <name type="common">Giant wood spider</name>
    <name type="synonym">Nephila maculata</name>
    <dbReference type="NCBI Taxonomy" id="299642"/>
    <lineage>
        <taxon>Eukaryota</taxon>
        <taxon>Metazoa</taxon>
        <taxon>Ecdysozoa</taxon>
        <taxon>Arthropoda</taxon>
        <taxon>Chelicerata</taxon>
        <taxon>Arachnida</taxon>
        <taxon>Araneae</taxon>
        <taxon>Araneomorphae</taxon>
        <taxon>Entelegynae</taxon>
        <taxon>Araneoidea</taxon>
        <taxon>Nephilidae</taxon>
        <taxon>Nephila</taxon>
    </lineage>
</organism>
<name>A0A8X6QEZ3_NEPPI</name>
<proteinExistence type="predicted"/>
<evidence type="ECO:0000313" key="2">
    <source>
        <dbReference type="Proteomes" id="UP000887013"/>
    </source>
</evidence>
<sequence length="84" mass="9538">MTFLAAAREVRDTPGNFANCRSLVRRRCETCIMTRGPCTQNSALSNSLGGYKVLEMDIRLVEYLRQCRFDGFSDLSSAFVYNGW</sequence>
<protein>
    <submittedName>
        <fullName evidence="1">Uncharacterized protein</fullName>
    </submittedName>
</protein>
<reference evidence="1" key="1">
    <citation type="submission" date="2020-08" db="EMBL/GenBank/DDBJ databases">
        <title>Multicomponent nature underlies the extraordinary mechanical properties of spider dragline silk.</title>
        <authorList>
            <person name="Kono N."/>
            <person name="Nakamura H."/>
            <person name="Mori M."/>
            <person name="Yoshida Y."/>
            <person name="Ohtoshi R."/>
            <person name="Malay A.D."/>
            <person name="Moran D.A.P."/>
            <person name="Tomita M."/>
            <person name="Numata K."/>
            <person name="Arakawa K."/>
        </authorList>
    </citation>
    <scope>NUCLEOTIDE SEQUENCE</scope>
</reference>
<evidence type="ECO:0000313" key="1">
    <source>
        <dbReference type="EMBL" id="GFU23064.1"/>
    </source>
</evidence>